<evidence type="ECO:0000313" key="3">
    <source>
        <dbReference type="Proteomes" id="UP000558284"/>
    </source>
</evidence>
<proteinExistence type="predicted"/>
<keyword evidence="3" id="KW-1185">Reference proteome</keyword>
<reference evidence="2 3" key="1">
    <citation type="submission" date="2020-07" db="EMBL/GenBank/DDBJ databases">
        <title>Definition of the novel symbiovar canariense within Mesorhizobium novociceri, a new species of genus Mesorhizobium nodulating Cicer canariense in the Caldera de Taburiente National Park (La Palma, Canary Islands).</title>
        <authorList>
            <person name="Leon-Barrios M."/>
            <person name="Perez-Yepez J."/>
            <person name="Flores-Felix J.D."/>
            <person name="Ramirez-Baena M.H."/>
            <person name="Pulido-Suarez L."/>
            <person name="Igual J.M."/>
            <person name="Velazquez E."/>
            <person name="Peix A."/>
        </authorList>
    </citation>
    <scope>NUCLEOTIDE SEQUENCE [LARGE SCALE GENOMIC DNA]</scope>
    <source>
        <strain evidence="2 3">CCANP35</strain>
    </source>
</reference>
<feature type="domain" description="HTH cro/C1-type" evidence="1">
    <location>
        <begin position="12"/>
        <end position="66"/>
    </location>
</feature>
<name>A0A838BBM9_9HYPH</name>
<dbReference type="EMBL" id="JACDTY010000017">
    <property type="protein sequence ID" value="MBA1143845.1"/>
    <property type="molecule type" value="Genomic_DNA"/>
</dbReference>
<dbReference type="InterPro" id="IPR001387">
    <property type="entry name" value="Cro/C1-type_HTH"/>
</dbReference>
<dbReference type="SMART" id="SM00530">
    <property type="entry name" value="HTH_XRE"/>
    <property type="match status" value="1"/>
</dbReference>
<dbReference type="AlphaFoldDB" id="A0A838BBM9"/>
<dbReference type="GO" id="GO:0003677">
    <property type="term" value="F:DNA binding"/>
    <property type="evidence" value="ECO:0007669"/>
    <property type="project" value="InterPro"/>
</dbReference>
<protein>
    <submittedName>
        <fullName evidence="2">Helix-turn-helix transcriptional regulator</fullName>
    </submittedName>
</protein>
<dbReference type="SUPFAM" id="SSF47413">
    <property type="entry name" value="lambda repressor-like DNA-binding domains"/>
    <property type="match status" value="1"/>
</dbReference>
<dbReference type="CDD" id="cd00093">
    <property type="entry name" value="HTH_XRE"/>
    <property type="match status" value="1"/>
</dbReference>
<dbReference type="RefSeq" id="WP_181060848.1">
    <property type="nucleotide sequence ID" value="NZ_JACDTY010000017.1"/>
</dbReference>
<comment type="caution">
    <text evidence="2">The sequence shown here is derived from an EMBL/GenBank/DDBJ whole genome shotgun (WGS) entry which is preliminary data.</text>
</comment>
<dbReference type="Pfam" id="PF01381">
    <property type="entry name" value="HTH_3"/>
    <property type="match status" value="1"/>
</dbReference>
<evidence type="ECO:0000259" key="1">
    <source>
        <dbReference type="PROSITE" id="PS50943"/>
    </source>
</evidence>
<dbReference type="InterPro" id="IPR010982">
    <property type="entry name" value="Lambda_DNA-bd_dom_sf"/>
</dbReference>
<accession>A0A838BBM9</accession>
<organism evidence="2 3">
    <name type="scientific">Mesorhizobium neociceri</name>
    <dbReference type="NCBI Taxonomy" id="1307853"/>
    <lineage>
        <taxon>Bacteria</taxon>
        <taxon>Pseudomonadati</taxon>
        <taxon>Pseudomonadota</taxon>
        <taxon>Alphaproteobacteria</taxon>
        <taxon>Hyphomicrobiales</taxon>
        <taxon>Phyllobacteriaceae</taxon>
        <taxon>Mesorhizobium</taxon>
    </lineage>
</organism>
<gene>
    <name evidence="2" type="ORF">H0241_26875</name>
</gene>
<dbReference type="PROSITE" id="PS50943">
    <property type="entry name" value="HTH_CROC1"/>
    <property type="match status" value="1"/>
</dbReference>
<sequence>MPYETEDIINVLKSAREAKALSQRGLGARAGVPQSHISKIESGKVDLQLSSLIQLARLLDLEVKLVPKKALPAVDSVVRSTTPQATSKAAASALNKLRQAEIVTQTLRTALPNDSQLHRASTVLRELRSIPIQFQLIDVQALNKALKPFDELRRALARSAALDEDIRRITAAPEVVNKLREATGSLQALRNRLVHAVNVTTAGPKPAYDLEDDNE</sequence>
<dbReference type="Gene3D" id="1.10.260.40">
    <property type="entry name" value="lambda repressor-like DNA-binding domains"/>
    <property type="match status" value="1"/>
</dbReference>
<evidence type="ECO:0000313" key="2">
    <source>
        <dbReference type="EMBL" id="MBA1143845.1"/>
    </source>
</evidence>
<dbReference type="Proteomes" id="UP000558284">
    <property type="component" value="Unassembled WGS sequence"/>
</dbReference>